<dbReference type="Proteomes" id="UP000327013">
    <property type="component" value="Unassembled WGS sequence"/>
</dbReference>
<keyword evidence="1" id="KW-0732">Signal</keyword>
<gene>
    <name evidence="3" type="ORF">FH972_023491</name>
</gene>
<evidence type="ECO:0000256" key="1">
    <source>
        <dbReference type="SAM" id="SignalP"/>
    </source>
</evidence>
<reference evidence="3 4" key="1">
    <citation type="submission" date="2019-06" db="EMBL/GenBank/DDBJ databases">
        <title>A chromosomal-level reference genome of Carpinus fangiana (Coryloideae, Betulaceae).</title>
        <authorList>
            <person name="Yang X."/>
            <person name="Wang Z."/>
            <person name="Zhang L."/>
            <person name="Hao G."/>
            <person name="Liu J."/>
            <person name="Yang Y."/>
        </authorList>
    </citation>
    <scope>NUCLEOTIDE SEQUENCE [LARGE SCALE GENOMIC DNA]</scope>
    <source>
        <strain evidence="3">Cfa_2016G</strain>
        <tissue evidence="3">Leaf</tissue>
    </source>
</reference>
<dbReference type="PANTHER" id="PTHR35186">
    <property type="entry name" value="ANK_REP_REGION DOMAIN-CONTAINING PROTEIN"/>
    <property type="match status" value="1"/>
</dbReference>
<keyword evidence="4" id="KW-1185">Reference proteome</keyword>
<dbReference type="EMBL" id="VIBQ01000014">
    <property type="protein sequence ID" value="KAB8349464.1"/>
    <property type="molecule type" value="Genomic_DNA"/>
</dbReference>
<feature type="domain" description="DUF7580" evidence="2">
    <location>
        <begin position="213"/>
        <end position="555"/>
    </location>
</feature>
<dbReference type="InterPro" id="IPR056002">
    <property type="entry name" value="DUF7580"/>
</dbReference>
<comment type="caution">
    <text evidence="3">The sequence shown here is derived from an EMBL/GenBank/DDBJ whole genome shotgun (WGS) entry which is preliminary data.</text>
</comment>
<protein>
    <recommendedName>
        <fullName evidence="2">DUF7580 domain-containing protein</fullName>
    </recommendedName>
</protein>
<evidence type="ECO:0000259" key="2">
    <source>
        <dbReference type="Pfam" id="PF24476"/>
    </source>
</evidence>
<evidence type="ECO:0000313" key="4">
    <source>
        <dbReference type="Proteomes" id="UP000327013"/>
    </source>
</evidence>
<accession>A0A5N6KVB7</accession>
<sequence>MSGIEVVGLLLGAIPVVISAVSGYREGRSELAVWRKYGHLLKDLIRELQSQEIFFQNNIEILLKTAGVDEGDVTSFVQPGPLRGQWSATMQADVQEYLRKPSYGALCETLEGYKEVVTKIAGRMQQAPADFLPSGKSFEDILVEKKHANGTYEIKKRLKFVVSKREIGNMVEQLQKWNGHLSKICSDASKINQLNSTVPSRRAAKVAATLYGVRGQALRLFRAISSNWSSCHPCHEASMRLESRLEVDKNKPGRVSNFRLSLRENPAEPGKTTLWHEATVPTDDELDNNLKLVTPKNPTVVLVVPPPVLVVNDSAPELNDICGVISRANSEGLTVTLAVGPGSKLLLASEKMCSEDPSLRSERGPICLAVLLQGRRDPTNPYRRLTLAERTTLSVVLASSLLQLWGTPWLNRPCMKTSVHFPPPSLQSQIDVKHPFISVPYPAGSQEPAHCSLRICLLELGITLLELWHNKTMEMYYGHPPWDASAMSNDFYERLGLALRWLDETADDMVWRHTQAVRSCMKFCHVSTGGKDTLENTALRNEVYEGIVLPLLENARDGGS</sequence>
<feature type="signal peptide" evidence="1">
    <location>
        <begin position="1"/>
        <end position="19"/>
    </location>
</feature>
<organism evidence="3 4">
    <name type="scientific">Carpinus fangiana</name>
    <dbReference type="NCBI Taxonomy" id="176857"/>
    <lineage>
        <taxon>Eukaryota</taxon>
        <taxon>Viridiplantae</taxon>
        <taxon>Streptophyta</taxon>
        <taxon>Embryophyta</taxon>
        <taxon>Tracheophyta</taxon>
        <taxon>Spermatophyta</taxon>
        <taxon>Magnoliopsida</taxon>
        <taxon>eudicotyledons</taxon>
        <taxon>Gunneridae</taxon>
        <taxon>Pentapetalae</taxon>
        <taxon>rosids</taxon>
        <taxon>fabids</taxon>
        <taxon>Fagales</taxon>
        <taxon>Betulaceae</taxon>
        <taxon>Carpinus</taxon>
    </lineage>
</organism>
<dbReference type="Pfam" id="PF24476">
    <property type="entry name" value="DUF7580"/>
    <property type="match status" value="1"/>
</dbReference>
<dbReference type="PANTHER" id="PTHR35186:SF4">
    <property type="entry name" value="PRION-INHIBITION AND PROPAGATION HELO DOMAIN-CONTAINING PROTEIN"/>
    <property type="match status" value="1"/>
</dbReference>
<feature type="chain" id="PRO_5024455130" description="DUF7580 domain-containing protein" evidence="1">
    <location>
        <begin position="20"/>
        <end position="560"/>
    </location>
</feature>
<name>A0A5N6KVB7_9ROSI</name>
<proteinExistence type="predicted"/>
<dbReference type="OrthoDB" id="3565018at2759"/>
<dbReference type="AlphaFoldDB" id="A0A5N6KVB7"/>
<evidence type="ECO:0000313" key="3">
    <source>
        <dbReference type="EMBL" id="KAB8349464.1"/>
    </source>
</evidence>